<dbReference type="SUPFAM" id="SSF57625">
    <property type="entry name" value="Invertebrate chitin-binding proteins"/>
    <property type="match status" value="1"/>
</dbReference>
<dbReference type="GO" id="GO:0005576">
    <property type="term" value="C:extracellular region"/>
    <property type="evidence" value="ECO:0007669"/>
    <property type="project" value="InterPro"/>
</dbReference>
<dbReference type="OrthoDB" id="24819at10239"/>
<organism evidence="2 3">
    <name type="scientific">Sucra jujuba nucleopolyhedrovirus</name>
    <dbReference type="NCBI Taxonomy" id="1563660"/>
    <lineage>
        <taxon>Viruses</taxon>
        <taxon>Viruses incertae sedis</taxon>
        <taxon>Naldaviricetes</taxon>
        <taxon>Lefavirales</taxon>
        <taxon>Baculoviridae</taxon>
        <taxon>Alphabaculovirus</taxon>
        <taxon>Alphabaculovirus sujujubae</taxon>
    </lineage>
</organism>
<dbReference type="Proteomes" id="UP000201917">
    <property type="component" value="Segment"/>
</dbReference>
<keyword evidence="3" id="KW-1185">Reference proteome</keyword>
<dbReference type="RefSeq" id="YP_009186712.1">
    <property type="nucleotide sequence ID" value="NC_028636.1"/>
</dbReference>
<feature type="domain" description="Chitin-binding type-2" evidence="1">
    <location>
        <begin position="29"/>
        <end position="84"/>
    </location>
</feature>
<protein>
    <submittedName>
        <fullName evidence="2">Chtb</fullName>
    </submittedName>
</protein>
<dbReference type="GeneID" id="26382476"/>
<proteinExistence type="predicted"/>
<name>A0A097P8V5_9ABAC</name>
<dbReference type="SMART" id="SM00494">
    <property type="entry name" value="ChtBD2"/>
    <property type="match status" value="1"/>
</dbReference>
<dbReference type="InterPro" id="IPR002557">
    <property type="entry name" value="Chitin-bd_dom"/>
</dbReference>
<dbReference type="EMBL" id="KJ676450">
    <property type="protein sequence ID" value="AIU41260.1"/>
    <property type="molecule type" value="Genomic_DNA"/>
</dbReference>
<dbReference type="InterPro" id="IPR036508">
    <property type="entry name" value="Chitin-bd_dom_sf"/>
</dbReference>
<sequence length="92" mass="10744">MWFLVVFFILVKLFVFHRMKNMHLGLNNDKICPKGYYGFAPDPFDCNAYYLCPDKVHLFCPPQLQFDILQYSCVTNDLIDGCVDVQTKSLLL</sequence>
<dbReference type="Gene3D" id="2.170.140.10">
    <property type="entry name" value="Chitin binding domain"/>
    <property type="match status" value="1"/>
</dbReference>
<reference evidence="2 3" key="1">
    <citation type="journal article" date="2014" name="PLoS ONE">
        <title>Genomic Sequencing and Analysis of Sucra jujuba Nucleopolyhedrovirus.</title>
        <authorList>
            <person name="Liu X."/>
            <person name="Yin F."/>
            <person name="Zhu Z."/>
            <person name="Hou D."/>
            <person name="Wang J."/>
            <person name="Zhang L."/>
            <person name="Wang M."/>
            <person name="Wang H."/>
            <person name="Hu Z."/>
            <person name="Deng F."/>
        </authorList>
    </citation>
    <scope>NUCLEOTIDE SEQUENCE [LARGE SCALE GENOMIC DNA]</scope>
    <source>
        <strain evidence="2">473</strain>
    </source>
</reference>
<dbReference type="GO" id="GO:0008061">
    <property type="term" value="F:chitin binding"/>
    <property type="evidence" value="ECO:0007669"/>
    <property type="project" value="InterPro"/>
</dbReference>
<dbReference type="KEGG" id="vg:26382476"/>
<evidence type="ECO:0000259" key="1">
    <source>
        <dbReference type="PROSITE" id="PS50940"/>
    </source>
</evidence>
<accession>A0A097P8V5</accession>
<evidence type="ECO:0000313" key="2">
    <source>
        <dbReference type="EMBL" id="AIU41260.1"/>
    </source>
</evidence>
<evidence type="ECO:0000313" key="3">
    <source>
        <dbReference type="Proteomes" id="UP000201917"/>
    </source>
</evidence>
<dbReference type="PROSITE" id="PS50940">
    <property type="entry name" value="CHIT_BIND_II"/>
    <property type="match status" value="1"/>
</dbReference>